<evidence type="ECO:0000313" key="1">
    <source>
        <dbReference type="EMBL" id="AJA07604.1"/>
    </source>
</evidence>
<dbReference type="OrthoDB" id="7614910at2"/>
<reference evidence="1 2" key="1">
    <citation type="journal article" date="2015" name="Int. J. Syst. Evol. Microbiol.">
        <title>Description of Sphingopyxis fribergensis sp. nov. - a soil bacterium with the ability to degrade styrene and phenylacetic acid.</title>
        <authorList>
            <person name="Oelschlagel M."/>
            <person name="Ruckert C."/>
            <person name="Kalinowski J."/>
            <person name="Schmidt G."/>
            <person name="Schlomann M."/>
            <person name="Tischler D."/>
        </authorList>
    </citation>
    <scope>NUCLEOTIDE SEQUENCE [LARGE SCALE GENOMIC DNA]</scope>
    <source>
        <strain evidence="1 2">Kp5.2</strain>
    </source>
</reference>
<dbReference type="AlphaFoldDB" id="A0A0A7PCC4"/>
<proteinExistence type="predicted"/>
<dbReference type="HOGENOM" id="CLU_619307_0_0_5"/>
<organism evidence="1 2">
    <name type="scientific">Sphingopyxis fribergensis</name>
    <dbReference type="NCBI Taxonomy" id="1515612"/>
    <lineage>
        <taxon>Bacteria</taxon>
        <taxon>Pseudomonadati</taxon>
        <taxon>Pseudomonadota</taxon>
        <taxon>Alphaproteobacteria</taxon>
        <taxon>Sphingomonadales</taxon>
        <taxon>Sphingomonadaceae</taxon>
        <taxon>Sphingopyxis</taxon>
    </lineage>
</organism>
<evidence type="ECO:0000313" key="2">
    <source>
        <dbReference type="Proteomes" id="UP000030907"/>
    </source>
</evidence>
<accession>A0A0A7PCC4</accession>
<sequence>MNSDVSTIAQRVRDQARALPDLFGRFDFDKAPERWAPEADAVSELGRVRSIDRAAYLDDPDLLARIREYTMLGDRTGDAYAALMPSLGFQQTVAMLVDACDKGIDAVADAPPELVALIREMEQRPEWLDMQLVEEGAAYERNATANLSPFLIRGAFIATFLNKYSALPMALTGTLGQATAARRVKETATFFATTALPGALARYGPGFKAAAMVRLMHSMVRVNVLSRPGMWDAKTYGMPIPQLDQMPAGLIPVYFLSQEVLAKGRTRFTRLERARVELARYRSYLLGLPEDLLADTPEEIVRIWRTRSATLRYEYDDQVCGGLLRATMDAELSKDRSPKGQVKRRLEHSVSRVFFVKAFLAGDEDRAANVGVPVRRRDHLVYGATMLGIAGRMAAYRVASRLPVIRHLADRRLVYRIERQLAEYGRAEFISNAANYKPATAS</sequence>
<dbReference type="KEGG" id="sphk:SKP52_03375"/>
<dbReference type="RefSeq" id="WP_039571719.1">
    <property type="nucleotide sequence ID" value="NZ_CP009122.1"/>
</dbReference>
<dbReference type="Proteomes" id="UP000030907">
    <property type="component" value="Chromosome"/>
</dbReference>
<dbReference type="EMBL" id="CP009122">
    <property type="protein sequence ID" value="AJA07604.1"/>
    <property type="molecule type" value="Genomic_DNA"/>
</dbReference>
<dbReference type="PANTHER" id="PTHR37539">
    <property type="entry name" value="SECRETED PROTEIN-RELATED"/>
    <property type="match status" value="1"/>
</dbReference>
<keyword evidence="2" id="KW-1185">Reference proteome</keyword>
<dbReference type="STRING" id="1515612.SKP52_03375"/>
<dbReference type="InterPro" id="IPR037473">
    <property type="entry name" value="Lcp-like"/>
</dbReference>
<gene>
    <name evidence="1" type="ORF">SKP52_03375</name>
</gene>
<name>A0A0A7PCC4_9SPHN</name>
<protein>
    <submittedName>
        <fullName evidence="1">Uncharacterized protein</fullName>
    </submittedName>
</protein>
<dbReference type="PANTHER" id="PTHR37539:SF1">
    <property type="entry name" value="ER-BOUND OXYGENASE MPAB_MPAB'_RUBBER OXYGENASE CATALYTIC DOMAIN-CONTAINING PROTEIN"/>
    <property type="match status" value="1"/>
</dbReference>